<feature type="transmembrane region" description="Helical" evidence="5">
    <location>
        <begin position="160"/>
        <end position="185"/>
    </location>
</feature>
<evidence type="ECO:0000259" key="6">
    <source>
        <dbReference type="Pfam" id="PF07298"/>
    </source>
</evidence>
<dbReference type="GO" id="GO:0016020">
    <property type="term" value="C:membrane"/>
    <property type="evidence" value="ECO:0007669"/>
    <property type="project" value="UniProtKB-SubCell"/>
</dbReference>
<evidence type="ECO:0000256" key="4">
    <source>
        <dbReference type="ARBA" id="ARBA00023136"/>
    </source>
</evidence>
<dbReference type="Proteomes" id="UP000469385">
    <property type="component" value="Unassembled WGS sequence"/>
</dbReference>
<feature type="transmembrane region" description="Helical" evidence="5">
    <location>
        <begin position="113"/>
        <end position="139"/>
    </location>
</feature>
<keyword evidence="8" id="KW-1185">Reference proteome</keyword>
<dbReference type="RefSeq" id="WP_157396038.1">
    <property type="nucleotide sequence ID" value="NZ_WSEL01000002.1"/>
</dbReference>
<comment type="caution">
    <text evidence="7">The sequence shown here is derived from an EMBL/GenBank/DDBJ whole genome shotgun (WGS) entry which is preliminary data.</text>
</comment>
<proteinExistence type="predicted"/>
<feature type="transmembrane region" description="Helical" evidence="5">
    <location>
        <begin position="71"/>
        <end position="93"/>
    </location>
</feature>
<keyword evidence="3 5" id="KW-1133">Transmembrane helix</keyword>
<name>A0A6N8INU5_9BURK</name>
<evidence type="ECO:0000313" key="8">
    <source>
        <dbReference type="Proteomes" id="UP000469385"/>
    </source>
</evidence>
<protein>
    <submittedName>
        <fullName evidence="7">Protein NrnU</fullName>
    </submittedName>
</protein>
<feature type="transmembrane region" description="Helical" evidence="5">
    <location>
        <begin position="40"/>
        <end position="59"/>
    </location>
</feature>
<gene>
    <name evidence="7" type="ORF">GON04_00435</name>
</gene>
<reference evidence="7 8" key="1">
    <citation type="submission" date="2019-12" db="EMBL/GenBank/DDBJ databases">
        <authorList>
            <person name="Huq M.A."/>
        </authorList>
    </citation>
    <scope>NUCLEOTIDE SEQUENCE [LARGE SCALE GENOMIC DNA]</scope>
    <source>
        <strain evidence="7 8">MAH-25</strain>
    </source>
</reference>
<evidence type="ECO:0000256" key="1">
    <source>
        <dbReference type="ARBA" id="ARBA00004141"/>
    </source>
</evidence>
<keyword evidence="2 5" id="KW-0812">Transmembrane</keyword>
<dbReference type="InterPro" id="IPR009915">
    <property type="entry name" value="NnrU_dom"/>
</dbReference>
<evidence type="ECO:0000313" key="7">
    <source>
        <dbReference type="EMBL" id="MVQ27896.1"/>
    </source>
</evidence>
<feature type="domain" description="NnrU" evidence="6">
    <location>
        <begin position="3"/>
        <end position="190"/>
    </location>
</feature>
<evidence type="ECO:0000256" key="5">
    <source>
        <dbReference type="SAM" id="Phobius"/>
    </source>
</evidence>
<sequence length="193" mass="20566">MAILLLGLVLFLGVHSTRIVADGWRAGMLARLGENGWKGLYSLLSLAGFALVVWGYGLARQAPQVLWTPPRGMNHLAALLMVASFILLAAAYVPRNGIRARLHHPMLLGVKTWALAHLLANGNLADVVLFGAFLAWAVLDFRSARRRDRAAATVYPPGTTAGTVAAVMVGLAAWAVFVLGAHTWLIGVSPLGL</sequence>
<accession>A0A6N8INU5</accession>
<evidence type="ECO:0000256" key="3">
    <source>
        <dbReference type="ARBA" id="ARBA00022989"/>
    </source>
</evidence>
<comment type="subcellular location">
    <subcellularLocation>
        <location evidence="1">Membrane</location>
        <topology evidence="1">Multi-pass membrane protein</topology>
    </subcellularLocation>
</comment>
<dbReference type="AlphaFoldDB" id="A0A6N8INU5"/>
<dbReference type="Pfam" id="PF07298">
    <property type="entry name" value="NnrU"/>
    <property type="match status" value="1"/>
</dbReference>
<dbReference type="EMBL" id="WSEL01000002">
    <property type="protein sequence ID" value="MVQ27896.1"/>
    <property type="molecule type" value="Genomic_DNA"/>
</dbReference>
<evidence type="ECO:0000256" key="2">
    <source>
        <dbReference type="ARBA" id="ARBA00022692"/>
    </source>
</evidence>
<organism evidence="7 8">
    <name type="scientific">Ramlibacter pinisoli</name>
    <dbReference type="NCBI Taxonomy" id="2682844"/>
    <lineage>
        <taxon>Bacteria</taxon>
        <taxon>Pseudomonadati</taxon>
        <taxon>Pseudomonadota</taxon>
        <taxon>Betaproteobacteria</taxon>
        <taxon>Burkholderiales</taxon>
        <taxon>Comamonadaceae</taxon>
        <taxon>Ramlibacter</taxon>
    </lineage>
</organism>
<keyword evidence="4 5" id="KW-0472">Membrane</keyword>